<accession>A0A927H7U5</accession>
<keyword evidence="3 8" id="KW-0547">Nucleotide-binding</keyword>
<feature type="active site" description="Charge relay system" evidence="8">
    <location>
        <position position="154"/>
    </location>
</feature>
<dbReference type="InterPro" id="IPR020556">
    <property type="entry name" value="Amidase_CS"/>
</dbReference>
<feature type="active site" description="Charge relay system" evidence="8">
    <location>
        <position position="79"/>
    </location>
</feature>
<dbReference type="PANTHER" id="PTHR11895:SF151">
    <property type="entry name" value="GLUTAMYL-TRNA(GLN) AMIDOTRANSFERASE SUBUNIT A"/>
    <property type="match status" value="1"/>
</dbReference>
<evidence type="ECO:0000259" key="9">
    <source>
        <dbReference type="Pfam" id="PF01425"/>
    </source>
</evidence>
<dbReference type="Proteomes" id="UP000632125">
    <property type="component" value="Unassembled WGS sequence"/>
</dbReference>
<dbReference type="GO" id="GO:0005524">
    <property type="term" value="F:ATP binding"/>
    <property type="evidence" value="ECO:0007669"/>
    <property type="project" value="UniProtKB-KW"/>
</dbReference>
<feature type="active site" description="Acyl-ester intermediate" evidence="8">
    <location>
        <position position="178"/>
    </location>
</feature>
<evidence type="ECO:0000256" key="1">
    <source>
        <dbReference type="ARBA" id="ARBA00008069"/>
    </source>
</evidence>
<organism evidence="10 11">
    <name type="scientific">Paenibacillus arenilitoris</name>
    <dbReference type="NCBI Taxonomy" id="2772299"/>
    <lineage>
        <taxon>Bacteria</taxon>
        <taxon>Bacillati</taxon>
        <taxon>Bacillota</taxon>
        <taxon>Bacilli</taxon>
        <taxon>Bacillales</taxon>
        <taxon>Paenibacillaceae</taxon>
        <taxon>Paenibacillus</taxon>
    </lineage>
</organism>
<evidence type="ECO:0000256" key="6">
    <source>
        <dbReference type="ARBA" id="ARBA00025295"/>
    </source>
</evidence>
<evidence type="ECO:0000313" key="11">
    <source>
        <dbReference type="Proteomes" id="UP000632125"/>
    </source>
</evidence>
<keyword evidence="4 8" id="KW-0067">ATP-binding</keyword>
<comment type="catalytic activity">
    <reaction evidence="7 8">
        <text>L-glutamyl-tRNA(Gln) + L-glutamine + ATP + H2O = L-glutaminyl-tRNA(Gln) + L-glutamate + ADP + phosphate + H(+)</text>
        <dbReference type="Rhea" id="RHEA:17521"/>
        <dbReference type="Rhea" id="RHEA-COMP:9681"/>
        <dbReference type="Rhea" id="RHEA-COMP:9684"/>
        <dbReference type="ChEBI" id="CHEBI:15377"/>
        <dbReference type="ChEBI" id="CHEBI:15378"/>
        <dbReference type="ChEBI" id="CHEBI:29985"/>
        <dbReference type="ChEBI" id="CHEBI:30616"/>
        <dbReference type="ChEBI" id="CHEBI:43474"/>
        <dbReference type="ChEBI" id="CHEBI:58359"/>
        <dbReference type="ChEBI" id="CHEBI:78520"/>
        <dbReference type="ChEBI" id="CHEBI:78521"/>
        <dbReference type="ChEBI" id="CHEBI:456216"/>
        <dbReference type="EC" id="6.3.5.7"/>
    </reaction>
</comment>
<evidence type="ECO:0000256" key="8">
    <source>
        <dbReference type="HAMAP-Rule" id="MF_00120"/>
    </source>
</evidence>
<dbReference type="AlphaFoldDB" id="A0A927H7U5"/>
<feature type="domain" description="Amidase" evidence="9">
    <location>
        <begin position="24"/>
        <end position="466"/>
    </location>
</feature>
<evidence type="ECO:0000256" key="5">
    <source>
        <dbReference type="ARBA" id="ARBA00022917"/>
    </source>
</evidence>
<dbReference type="GO" id="GO:0050567">
    <property type="term" value="F:glutaminyl-tRNA synthase (glutamine-hydrolyzing) activity"/>
    <property type="evidence" value="ECO:0007669"/>
    <property type="project" value="UniProtKB-UniRule"/>
</dbReference>
<keyword evidence="5 8" id="KW-0648">Protein biosynthesis</keyword>
<comment type="function">
    <text evidence="6 8">Allows the formation of correctly charged Gln-tRNA(Gln) through the transamidation of misacylated Glu-tRNA(Gln) in organisms which lack glutaminyl-tRNA synthetase. The reaction takes place in the presence of glutamine and ATP through an activated gamma-phospho-Glu-tRNA(Gln).</text>
</comment>
<protein>
    <recommendedName>
        <fullName evidence="8">Glutamyl-tRNA(Gln) amidotransferase subunit A</fullName>
        <shortName evidence="8">Glu-ADT subunit A</shortName>
        <ecNumber evidence="8">6.3.5.7</ecNumber>
    </recommendedName>
</protein>
<dbReference type="GO" id="GO:0006412">
    <property type="term" value="P:translation"/>
    <property type="evidence" value="ECO:0007669"/>
    <property type="project" value="UniProtKB-UniRule"/>
</dbReference>
<evidence type="ECO:0000313" key="10">
    <source>
        <dbReference type="EMBL" id="MBD2870902.1"/>
    </source>
</evidence>
<dbReference type="Pfam" id="PF01425">
    <property type="entry name" value="Amidase"/>
    <property type="match status" value="1"/>
</dbReference>
<evidence type="ECO:0000256" key="7">
    <source>
        <dbReference type="ARBA" id="ARBA00047407"/>
    </source>
</evidence>
<evidence type="ECO:0000256" key="2">
    <source>
        <dbReference type="ARBA" id="ARBA00022598"/>
    </source>
</evidence>
<dbReference type="EMBL" id="JACXIY010000025">
    <property type="protein sequence ID" value="MBD2870902.1"/>
    <property type="molecule type" value="Genomic_DNA"/>
</dbReference>
<comment type="subunit">
    <text evidence="8">Heterotrimer of A, B and C subunits.</text>
</comment>
<dbReference type="EC" id="6.3.5.7" evidence="8"/>
<dbReference type="PROSITE" id="PS00571">
    <property type="entry name" value="AMIDASES"/>
    <property type="match status" value="1"/>
</dbReference>
<sequence>MALFDLRLQDVHSKLNNKELSVSDLVGASYARIGETEPAIKAFITLDEENARRQAAELDKQLKEGGERGLLFGLPAGVKDNIVTEGLLTTCASQFLGNYDPIYDATAVRKLKAAQSVTIGKLNMDEFAMGGSNENSSYYPTRNPWNTDYVPGGSSGGSAASVAAGQVYFSLGSDTGGSIRQPAAYCGIVGLKPTYGLVSRFGLVAFASSLDQIGPLTKNVEDSAYVLQAIAGYDERDSTSANVEIPDYVSALTGDVKGLRIGVPKEYLGEGIDPRVKEAVLKALAVYESLGASWEEISLPHTEYAIATYYLLASSEASSNLARFDGVRYGVRADNPSGLIDLYRKSRSQGFGPEVKRRIMLGTYALSSGYYDAYYLKAQKVRTLIKQDFDQAFGKYDLIIGPTAPTPAFRIGEQVGDPLTMYLNDICTIPVSLAGVPAISVPCGSADGLPIGLQIIGKAFDEPTVLRAAHAFEQHTEHHKRRPQL</sequence>
<comment type="caution">
    <text evidence="10">The sequence shown here is derived from an EMBL/GenBank/DDBJ whole genome shotgun (WGS) entry which is preliminary data.</text>
</comment>
<gene>
    <name evidence="8 10" type="primary">gatA</name>
    <name evidence="10" type="ORF">IDH41_20160</name>
</gene>
<keyword evidence="11" id="KW-1185">Reference proteome</keyword>
<evidence type="ECO:0000256" key="3">
    <source>
        <dbReference type="ARBA" id="ARBA00022741"/>
    </source>
</evidence>
<dbReference type="InterPro" id="IPR004412">
    <property type="entry name" value="GatA"/>
</dbReference>
<comment type="similarity">
    <text evidence="1 8">Belongs to the amidase family. GatA subfamily.</text>
</comment>
<dbReference type="InterPro" id="IPR023631">
    <property type="entry name" value="Amidase_dom"/>
</dbReference>
<dbReference type="PANTHER" id="PTHR11895">
    <property type="entry name" value="TRANSAMIDASE"/>
    <property type="match status" value="1"/>
</dbReference>
<dbReference type="InterPro" id="IPR036928">
    <property type="entry name" value="AS_sf"/>
</dbReference>
<dbReference type="Gene3D" id="3.90.1300.10">
    <property type="entry name" value="Amidase signature (AS) domain"/>
    <property type="match status" value="1"/>
</dbReference>
<dbReference type="HAMAP" id="MF_00120">
    <property type="entry name" value="GatA"/>
    <property type="match status" value="1"/>
</dbReference>
<dbReference type="GO" id="GO:0030956">
    <property type="term" value="C:glutamyl-tRNA(Gln) amidotransferase complex"/>
    <property type="evidence" value="ECO:0007669"/>
    <property type="project" value="InterPro"/>
</dbReference>
<dbReference type="InterPro" id="IPR000120">
    <property type="entry name" value="Amidase"/>
</dbReference>
<proteinExistence type="inferred from homology"/>
<reference evidence="10" key="1">
    <citation type="submission" date="2020-09" db="EMBL/GenBank/DDBJ databases">
        <title>A novel bacterium of genus Paenibacillus, isolated from South China Sea.</title>
        <authorList>
            <person name="Huang H."/>
            <person name="Mo K."/>
            <person name="Hu Y."/>
        </authorList>
    </citation>
    <scope>NUCLEOTIDE SEQUENCE</scope>
    <source>
        <strain evidence="10">IB182493</strain>
    </source>
</reference>
<keyword evidence="2 8" id="KW-0436">Ligase</keyword>
<dbReference type="SUPFAM" id="SSF75304">
    <property type="entry name" value="Amidase signature (AS) enzymes"/>
    <property type="match status" value="1"/>
</dbReference>
<evidence type="ECO:0000256" key="4">
    <source>
        <dbReference type="ARBA" id="ARBA00022840"/>
    </source>
</evidence>
<dbReference type="RefSeq" id="WP_190864220.1">
    <property type="nucleotide sequence ID" value="NZ_JACXIY010000025.1"/>
</dbReference>
<name>A0A927H7U5_9BACL</name>
<dbReference type="NCBIfam" id="TIGR00132">
    <property type="entry name" value="gatA"/>
    <property type="match status" value="1"/>
</dbReference>